<name>A0A1G8CU69_9PSED</name>
<keyword evidence="1" id="KW-0472">Membrane</keyword>
<gene>
    <name evidence="2" type="ORF">SAMN05216272_101764</name>
</gene>
<evidence type="ECO:0000313" key="3">
    <source>
        <dbReference type="Proteomes" id="UP000199636"/>
    </source>
</evidence>
<keyword evidence="1" id="KW-0812">Transmembrane</keyword>
<keyword evidence="3" id="KW-1185">Reference proteome</keyword>
<feature type="transmembrane region" description="Helical" evidence="1">
    <location>
        <begin position="6"/>
        <end position="25"/>
    </location>
</feature>
<dbReference type="AlphaFoldDB" id="A0A1G8CU69"/>
<dbReference type="EMBL" id="FNDS01000001">
    <property type="protein sequence ID" value="SDH48804.1"/>
    <property type="molecule type" value="Genomic_DNA"/>
</dbReference>
<evidence type="ECO:0000313" key="2">
    <source>
        <dbReference type="EMBL" id="SDH48804.1"/>
    </source>
</evidence>
<dbReference type="RefSeq" id="WP_090260988.1">
    <property type="nucleotide sequence ID" value="NZ_FNDS01000001.1"/>
</dbReference>
<organism evidence="2 3">
    <name type="scientific">Pseudomonas panipatensis</name>
    <dbReference type="NCBI Taxonomy" id="428992"/>
    <lineage>
        <taxon>Bacteria</taxon>
        <taxon>Pseudomonadati</taxon>
        <taxon>Pseudomonadota</taxon>
        <taxon>Gammaproteobacteria</taxon>
        <taxon>Pseudomonadales</taxon>
        <taxon>Pseudomonadaceae</taxon>
        <taxon>Pseudomonas</taxon>
    </lineage>
</organism>
<evidence type="ECO:0000256" key="1">
    <source>
        <dbReference type="SAM" id="Phobius"/>
    </source>
</evidence>
<proteinExistence type="predicted"/>
<dbReference type="STRING" id="428992.SAMN05216272_101764"/>
<keyword evidence="1" id="KW-1133">Transmembrane helix</keyword>
<dbReference type="OrthoDB" id="7031039at2"/>
<protein>
    <recommendedName>
        <fullName evidence="4">Bacteriophage Rz lysis protein</fullName>
    </recommendedName>
</protein>
<evidence type="ECO:0008006" key="4">
    <source>
        <dbReference type="Google" id="ProtNLM"/>
    </source>
</evidence>
<sequence>MQNTTYHLIMLGLAIAFGVALLIAWRTTRNSHAAGYSQGFEDGKRSQLAHINALHEDLALLRARHRLADAEHQLERERLIQDCDKRIAFYARRTSPFTEKDAVELMKISGQLQVTANTAQRIGATTHQAQALRAADSASQMAGRIRAVLAADDAQEDAA</sequence>
<dbReference type="Proteomes" id="UP000199636">
    <property type="component" value="Unassembled WGS sequence"/>
</dbReference>
<accession>A0A1G8CU69</accession>
<reference evidence="3" key="1">
    <citation type="submission" date="2016-10" db="EMBL/GenBank/DDBJ databases">
        <authorList>
            <person name="Varghese N."/>
            <person name="Submissions S."/>
        </authorList>
    </citation>
    <scope>NUCLEOTIDE SEQUENCE [LARGE SCALE GENOMIC DNA]</scope>
    <source>
        <strain evidence="3">CCM 7469</strain>
    </source>
</reference>